<feature type="coiled-coil region" evidence="11">
    <location>
        <begin position="57"/>
        <end position="84"/>
    </location>
</feature>
<keyword evidence="11" id="KW-0175">Coiled coil</keyword>
<feature type="binding site" evidence="10">
    <location>
        <position position="286"/>
    </location>
    <ligand>
        <name>Zn(2+)</name>
        <dbReference type="ChEBI" id="CHEBI:29105"/>
    </ligand>
</feature>
<evidence type="ECO:0000256" key="6">
    <source>
        <dbReference type="ARBA" id="ARBA00022741"/>
    </source>
</evidence>
<evidence type="ECO:0000256" key="9">
    <source>
        <dbReference type="ARBA" id="ARBA00023268"/>
    </source>
</evidence>
<dbReference type="GO" id="GO:0046872">
    <property type="term" value="F:metal ion binding"/>
    <property type="evidence" value="ECO:0007669"/>
    <property type="project" value="UniProtKB-KW"/>
</dbReference>
<evidence type="ECO:0000256" key="8">
    <source>
        <dbReference type="ARBA" id="ARBA00022840"/>
    </source>
</evidence>
<dbReference type="GO" id="GO:0005524">
    <property type="term" value="F:ATP binding"/>
    <property type="evidence" value="ECO:0007669"/>
    <property type="project" value="UniProtKB-KW"/>
</dbReference>
<dbReference type="GO" id="GO:0005829">
    <property type="term" value="C:cytosol"/>
    <property type="evidence" value="ECO:0007669"/>
    <property type="project" value="UniProtKB-SubCell"/>
</dbReference>
<dbReference type="InterPro" id="IPR035985">
    <property type="entry name" value="Ubiquitin-activating_enz"/>
</dbReference>
<comment type="cofactor">
    <cofactor evidence="10">
        <name>Zn(2+)</name>
        <dbReference type="ChEBI" id="CHEBI:29105"/>
    </cofactor>
    <text evidence="10">Binds 1 zinc ion per subunit.</text>
</comment>
<dbReference type="AlphaFoldDB" id="A0A5N6KN22"/>
<keyword evidence="14" id="KW-1185">Reference proteome</keyword>
<dbReference type="InterPro" id="IPR000594">
    <property type="entry name" value="ThiF_NAD_FAD-bd"/>
</dbReference>
<evidence type="ECO:0000256" key="5">
    <source>
        <dbReference type="ARBA" id="ARBA00022723"/>
    </source>
</evidence>
<dbReference type="UniPathway" id="UPA00344"/>
<dbReference type="GO" id="GO:0006777">
    <property type="term" value="P:Mo-molybdopterin cofactor biosynthetic process"/>
    <property type="evidence" value="ECO:0007669"/>
    <property type="project" value="UniProtKB-UniRule"/>
</dbReference>
<name>A0A5N6KN22_9ROSI</name>
<feature type="binding site" evidence="10">
    <location>
        <begin position="177"/>
        <end position="181"/>
    </location>
    <ligand>
        <name>ATP</name>
        <dbReference type="ChEBI" id="CHEBI:30616"/>
    </ligand>
</feature>
<dbReference type="EC" id="2.8.1.11" evidence="10"/>
<accession>A0A5N6KN22</accession>
<feature type="binding site" evidence="10">
    <location>
        <position position="194"/>
    </location>
    <ligand>
        <name>ATP</name>
        <dbReference type="ChEBI" id="CHEBI:30616"/>
    </ligand>
</feature>
<comment type="pathway">
    <text evidence="10">Cofactor biosynthesis; molybdopterin biosynthesis.</text>
</comment>
<dbReference type="GO" id="GO:0061604">
    <property type="term" value="F:molybdopterin-synthase sulfurtransferase activity"/>
    <property type="evidence" value="ECO:0007669"/>
    <property type="project" value="UniProtKB-EC"/>
</dbReference>
<proteinExistence type="inferred from homology"/>
<feature type="domain" description="Rhodanese" evidence="12">
    <location>
        <begin position="418"/>
        <end position="521"/>
    </location>
</feature>
<dbReference type="SMART" id="SM00450">
    <property type="entry name" value="RHOD"/>
    <property type="match status" value="1"/>
</dbReference>
<evidence type="ECO:0000313" key="14">
    <source>
        <dbReference type="Proteomes" id="UP000327013"/>
    </source>
</evidence>
<comment type="similarity">
    <text evidence="10">In the N-terminal section; belongs to the HesA/MoeB/ThiF family. UBA4 subfamily.</text>
</comment>
<feature type="active site" description="Glycyl thioester intermediate; for adenylyltransferase activity" evidence="10">
    <location>
        <position position="303"/>
    </location>
</feature>
<dbReference type="GO" id="GO:0042292">
    <property type="term" value="F:URM1 activating enzyme activity"/>
    <property type="evidence" value="ECO:0007669"/>
    <property type="project" value="TreeGrafter"/>
</dbReference>
<dbReference type="EC" id="2.7.7.80" evidence="10"/>
<dbReference type="OrthoDB" id="10261062at2759"/>
<feature type="binding site" evidence="10">
    <location>
        <position position="149"/>
    </location>
    <ligand>
        <name>ATP</name>
        <dbReference type="ChEBI" id="CHEBI:30616"/>
    </ligand>
</feature>
<evidence type="ECO:0000256" key="4">
    <source>
        <dbReference type="ARBA" id="ARBA00022694"/>
    </source>
</evidence>
<evidence type="ECO:0000256" key="11">
    <source>
        <dbReference type="SAM" id="Coils"/>
    </source>
</evidence>
<evidence type="ECO:0000313" key="13">
    <source>
        <dbReference type="EMBL" id="KAB8336661.1"/>
    </source>
</evidence>
<feature type="active site" description="Cysteine persulfide intermediate; for sulfurtransferase activity" evidence="10">
    <location>
        <position position="476"/>
    </location>
</feature>
<dbReference type="FunFam" id="3.40.50.720:FF:000033">
    <property type="entry name" value="Adenylyltransferase and sulfurtransferase MOCS3"/>
    <property type="match status" value="1"/>
</dbReference>
<dbReference type="PANTHER" id="PTHR10953:SF102">
    <property type="entry name" value="ADENYLYLTRANSFERASE AND SULFURTRANSFERASE MOCS3"/>
    <property type="match status" value="1"/>
</dbReference>
<dbReference type="UniPathway" id="UPA00988"/>
<evidence type="ECO:0000256" key="2">
    <source>
        <dbReference type="ARBA" id="ARBA00022490"/>
    </source>
</evidence>
<comment type="function">
    <text evidence="10">Plays a central role in 2-thiolation of mcm(5)S(2)U at tRNA wobble positions of cytosolic tRNA(Lys), tRNA(Glu) and tRNA(Gln). Also essential during biosynthesis of the molybdenum cofactor. Acts by mediating the C-terminal thiocarboxylation of sulfur carriers URM1 and MOCS2A. Its N-terminus first activates URM1 and MOCS2A as acyl-adenylates (-COAMP), then the persulfide sulfur on the catalytic cysteine is transferred to URM1 and MOCS2A to form thiocarboxylation (-COSH) of their C-terminus. The reaction probably involves hydrogen sulfide that is generated from the persulfide intermediate and that acts as nucleophile towards URM1 and MOCS2A. Subsequently, a transient disulfide bond is formed. Does not use thiosulfate as sulfur donor; NFS1 probably acting as a sulfur donor for thiocarboxylation reactions.</text>
</comment>
<dbReference type="GO" id="GO:0032447">
    <property type="term" value="P:protein urmylation"/>
    <property type="evidence" value="ECO:0007669"/>
    <property type="project" value="TreeGrafter"/>
</dbReference>
<evidence type="ECO:0000256" key="10">
    <source>
        <dbReference type="HAMAP-Rule" id="MF_03049"/>
    </source>
</evidence>
<evidence type="ECO:0000256" key="3">
    <source>
        <dbReference type="ARBA" id="ARBA00022679"/>
    </source>
</evidence>
<dbReference type="Gene3D" id="3.40.250.10">
    <property type="entry name" value="Rhodanese-like domain"/>
    <property type="match status" value="1"/>
</dbReference>
<comment type="subcellular location">
    <subcellularLocation>
        <location evidence="1">Cytoplasm</location>
        <location evidence="1">Cytosol</location>
    </subcellularLocation>
</comment>
<keyword evidence="8 10" id="KW-0067">ATP-binding</keyword>
<comment type="caution">
    <text evidence="13">The sequence shown here is derived from an EMBL/GenBank/DDBJ whole genome shotgun (WGS) entry which is preliminary data.</text>
</comment>
<feature type="binding site" evidence="10">
    <location>
        <position position="364"/>
    </location>
    <ligand>
        <name>Zn(2+)</name>
        <dbReference type="ChEBI" id="CHEBI:29105"/>
    </ligand>
</feature>
<comment type="catalytic activity">
    <reaction evidence="10">
        <text>[molybdopterin-synthase sulfur-carrier protein]-C-terminal Gly-Gly + ATP + H(+) = [molybdopterin-synthase sulfur-carrier protein]-C-terminal Gly-Gly-AMP + diphosphate</text>
        <dbReference type="Rhea" id="RHEA:43616"/>
        <dbReference type="Rhea" id="RHEA-COMP:12159"/>
        <dbReference type="Rhea" id="RHEA-COMP:12202"/>
        <dbReference type="ChEBI" id="CHEBI:15378"/>
        <dbReference type="ChEBI" id="CHEBI:30616"/>
        <dbReference type="ChEBI" id="CHEBI:33019"/>
        <dbReference type="ChEBI" id="CHEBI:90618"/>
        <dbReference type="ChEBI" id="CHEBI:90778"/>
        <dbReference type="EC" id="2.7.7.80"/>
    </reaction>
</comment>
<dbReference type="InterPro" id="IPR036873">
    <property type="entry name" value="Rhodanese-like_dom_sf"/>
</dbReference>
<comment type="catalytic activity">
    <reaction evidence="10">
        <text>[molybdopterin-synthase sulfur-carrier protein]-C-terminal Gly-Gly-AMP + S-sulfanyl-L-cysteinyl-[cysteine desulfurase] + AH2 = [molybdopterin-synthase sulfur-carrier protein]-C-terminal-Gly-aminoethanethioate + L-cysteinyl-[cysteine desulfurase] + A + AMP + 2 H(+)</text>
        <dbReference type="Rhea" id="RHEA:48612"/>
        <dbReference type="Rhea" id="RHEA-COMP:12157"/>
        <dbReference type="Rhea" id="RHEA-COMP:12158"/>
        <dbReference type="Rhea" id="RHEA-COMP:12159"/>
        <dbReference type="Rhea" id="RHEA-COMP:19907"/>
        <dbReference type="ChEBI" id="CHEBI:13193"/>
        <dbReference type="ChEBI" id="CHEBI:15378"/>
        <dbReference type="ChEBI" id="CHEBI:17499"/>
        <dbReference type="ChEBI" id="CHEBI:29950"/>
        <dbReference type="ChEBI" id="CHEBI:61963"/>
        <dbReference type="ChEBI" id="CHEBI:90618"/>
        <dbReference type="ChEBI" id="CHEBI:232372"/>
        <dbReference type="ChEBI" id="CHEBI:456215"/>
        <dbReference type="EC" id="2.8.1.11"/>
    </reaction>
</comment>
<keyword evidence="4 10" id="KW-0819">tRNA processing</keyword>
<feature type="binding site" evidence="10">
    <location>
        <position position="170"/>
    </location>
    <ligand>
        <name>ATP</name>
        <dbReference type="ChEBI" id="CHEBI:30616"/>
    </ligand>
</feature>
<evidence type="ECO:0000256" key="7">
    <source>
        <dbReference type="ARBA" id="ARBA00022833"/>
    </source>
</evidence>
<dbReference type="Pfam" id="PF00581">
    <property type="entry name" value="Rhodanese"/>
    <property type="match status" value="1"/>
</dbReference>
<dbReference type="GO" id="GO:0002143">
    <property type="term" value="P:tRNA wobble position uridine thiolation"/>
    <property type="evidence" value="ECO:0007669"/>
    <property type="project" value="InterPro"/>
</dbReference>
<sequence length="523" mass="57463">MVEVEELRPHADHMSTIEDSDSVASIVARITLFNAGFEEHKQHFHHTQLHGTVGRDFDCIENTLDELKHKFTQLKTQLKALGSESRNGTLDVAKYRAKDDLASTRYHDPWALKLEEYKRYGRQLIMPEVGMPGQLRLKASSVLIVGAGGLGCPAAAYLAGAGVGKIGIMDGDIVEVSNLHRQVMHNSAWVGKSKAVSLGNALRLINPLPRYEIHPYHLVPENSAIAAGYSMILDCTDRPSSRYLISDMAVVHGIPLVSASALRTEGQIMVLNDPPVSSDSEKAGPCYRCIFPRPPPPESVQSCGEGGILGPVVGVMGVLQALEAVKVIMRPPDRPANPPSLIMFSAYGSQMFRTMRIRGKNPTCSACSSDTTITRQSLESGSQDYMAFCGALEASDVLAAKDRVSVMDFASMINRSGTPVNHTLVDVREKPQFELCNMLGSVHVPFSLLRRWKNAEEATTALSIDIESHEPIYVVCRLGNDSQATVNKLRELGIDRNGARKIMDIKGGWEAWRKDIDQSWPEY</sequence>
<keyword evidence="10" id="KW-0501">Molybdenum cofactor biosynthesis</keyword>
<dbReference type="SUPFAM" id="SSF69572">
    <property type="entry name" value="Activating enzymes of the ubiquitin-like proteins"/>
    <property type="match status" value="1"/>
</dbReference>
<dbReference type="CDD" id="cd00757">
    <property type="entry name" value="ThiF_MoeB_HesA_family"/>
    <property type="match status" value="1"/>
</dbReference>
<dbReference type="GO" id="GO:0061605">
    <property type="term" value="F:molybdopterin-synthase adenylyltransferase activity"/>
    <property type="evidence" value="ECO:0007669"/>
    <property type="project" value="UniProtKB-EC"/>
</dbReference>
<evidence type="ECO:0000256" key="1">
    <source>
        <dbReference type="ARBA" id="ARBA00004514"/>
    </source>
</evidence>
<dbReference type="Gene3D" id="3.40.50.720">
    <property type="entry name" value="NAD(P)-binding Rossmann-like Domain"/>
    <property type="match status" value="1"/>
</dbReference>
<feature type="binding site" evidence="10">
    <location>
        <begin position="237"/>
        <end position="238"/>
    </location>
    <ligand>
        <name>ATP</name>
        <dbReference type="ChEBI" id="CHEBI:30616"/>
    </ligand>
</feature>
<feature type="binding site" evidence="10">
    <location>
        <position position="289"/>
    </location>
    <ligand>
        <name>Zn(2+)</name>
        <dbReference type="ChEBI" id="CHEBI:29105"/>
    </ligand>
</feature>
<protein>
    <recommendedName>
        <fullName evidence="10">Adenylyltransferase and sulfurtransferase MOCS3</fullName>
    </recommendedName>
    <alternativeName>
        <fullName evidence="10">Molybdenum cofactor synthesis protein 3</fullName>
    </alternativeName>
    <domain>
        <recommendedName>
            <fullName evidence="10">Molybdopterin-synthase adenylyltransferase</fullName>
            <ecNumber evidence="10">2.7.7.80</ecNumber>
        </recommendedName>
        <alternativeName>
            <fullName evidence="10">Adenylyltransferase MOCS3</fullName>
        </alternativeName>
        <alternativeName>
            <fullName evidence="10">Sulfur carrier protein MOCS2A adenylyltransferase</fullName>
        </alternativeName>
    </domain>
    <domain>
        <recommendedName>
            <fullName evidence="10">Molybdopterin-synthase sulfurtransferase</fullName>
            <ecNumber evidence="10">2.8.1.11</ecNumber>
        </recommendedName>
        <alternativeName>
            <fullName evidence="10">Sulfurtransferase MOCS3</fullName>
        </alternativeName>
        <alternativeName>
            <fullName evidence="10">Sulfur carrier protein MOCS2A sulfurtransferase</fullName>
        </alternativeName>
    </domain>
</protein>
<dbReference type="InterPro" id="IPR045886">
    <property type="entry name" value="ThiF/MoeB/HesA"/>
</dbReference>
<keyword evidence="5 10" id="KW-0479">Metal-binding</keyword>
<reference evidence="13 14" key="1">
    <citation type="submission" date="2019-06" db="EMBL/GenBank/DDBJ databases">
        <title>A chromosomal-level reference genome of Carpinus fangiana (Coryloideae, Betulaceae).</title>
        <authorList>
            <person name="Yang X."/>
            <person name="Wang Z."/>
            <person name="Zhang L."/>
            <person name="Hao G."/>
            <person name="Liu J."/>
            <person name="Yang Y."/>
        </authorList>
    </citation>
    <scope>NUCLEOTIDE SEQUENCE [LARGE SCALE GENOMIC DNA]</scope>
    <source>
        <strain evidence="13">Cfa_2016G</strain>
        <tissue evidence="13">Leaf</tissue>
    </source>
</reference>
<dbReference type="InterPro" id="IPR028885">
    <property type="entry name" value="MOCS3/Uba4"/>
</dbReference>
<dbReference type="Pfam" id="PF00899">
    <property type="entry name" value="ThiF"/>
    <property type="match status" value="1"/>
</dbReference>
<feature type="binding site" evidence="10">
    <location>
        <position position="367"/>
    </location>
    <ligand>
        <name>Zn(2+)</name>
        <dbReference type="ChEBI" id="CHEBI:29105"/>
    </ligand>
</feature>
<dbReference type="InterPro" id="IPR001763">
    <property type="entry name" value="Rhodanese-like_dom"/>
</dbReference>
<keyword evidence="7 10" id="KW-0862">Zinc</keyword>
<dbReference type="GO" id="GO:0004792">
    <property type="term" value="F:thiosulfate-cyanide sulfurtransferase activity"/>
    <property type="evidence" value="ECO:0007669"/>
    <property type="project" value="TreeGrafter"/>
</dbReference>
<keyword evidence="9 10" id="KW-0511">Multifunctional enzyme</keyword>
<dbReference type="EMBL" id="VIBQ01000009">
    <property type="protein sequence ID" value="KAB8336661.1"/>
    <property type="molecule type" value="Genomic_DNA"/>
</dbReference>
<evidence type="ECO:0000259" key="12">
    <source>
        <dbReference type="PROSITE" id="PS50206"/>
    </source>
</evidence>
<dbReference type="Proteomes" id="UP000327013">
    <property type="component" value="Unassembled WGS sequence"/>
</dbReference>
<dbReference type="PANTHER" id="PTHR10953">
    <property type="entry name" value="UBIQUITIN-ACTIVATING ENZYME E1"/>
    <property type="match status" value="1"/>
</dbReference>
<dbReference type="HAMAP" id="MF_03049">
    <property type="entry name" value="MOCS3_Uba4"/>
    <property type="match status" value="1"/>
</dbReference>
<keyword evidence="3 10" id="KW-0808">Transferase</keyword>
<comment type="pathway">
    <text evidence="10">tRNA modification; 5-methoxycarbonylmethyl-2-thiouridine-tRNA biosynthesis.</text>
</comment>
<dbReference type="PROSITE" id="PS50206">
    <property type="entry name" value="RHODANESE_3"/>
    <property type="match status" value="1"/>
</dbReference>
<keyword evidence="2 10" id="KW-0963">Cytoplasm</keyword>
<gene>
    <name evidence="10" type="primary">MOCS3</name>
    <name evidence="10" type="synonym">CNX5</name>
    <name evidence="10" type="synonym">UBA4</name>
    <name evidence="13" type="ORF">FH972_020972</name>
</gene>
<organism evidence="13 14">
    <name type="scientific">Carpinus fangiana</name>
    <dbReference type="NCBI Taxonomy" id="176857"/>
    <lineage>
        <taxon>Eukaryota</taxon>
        <taxon>Viridiplantae</taxon>
        <taxon>Streptophyta</taxon>
        <taxon>Embryophyta</taxon>
        <taxon>Tracheophyta</taxon>
        <taxon>Spermatophyta</taxon>
        <taxon>Magnoliopsida</taxon>
        <taxon>eudicotyledons</taxon>
        <taxon>Gunneridae</taxon>
        <taxon>Pentapetalae</taxon>
        <taxon>rosids</taxon>
        <taxon>fabids</taxon>
        <taxon>Fagales</taxon>
        <taxon>Betulaceae</taxon>
        <taxon>Carpinus</taxon>
    </lineage>
</organism>
<keyword evidence="6 10" id="KW-0547">Nucleotide-binding</keyword>